<dbReference type="AlphaFoldDB" id="A0A5R9G9S4"/>
<dbReference type="Gene3D" id="3.40.50.2300">
    <property type="match status" value="1"/>
</dbReference>
<dbReference type="PROSITE" id="PS00041">
    <property type="entry name" value="HTH_ARAC_FAMILY_1"/>
    <property type="match status" value="1"/>
</dbReference>
<dbReference type="PROSITE" id="PS01124">
    <property type="entry name" value="HTH_ARAC_FAMILY_2"/>
    <property type="match status" value="1"/>
</dbReference>
<dbReference type="InterPro" id="IPR018062">
    <property type="entry name" value="HTH_AraC-typ_CS"/>
</dbReference>
<dbReference type="SUPFAM" id="SSF52172">
    <property type="entry name" value="CheY-like"/>
    <property type="match status" value="1"/>
</dbReference>
<evidence type="ECO:0000259" key="6">
    <source>
        <dbReference type="PROSITE" id="PS50110"/>
    </source>
</evidence>
<feature type="domain" description="Response regulatory" evidence="6">
    <location>
        <begin position="7"/>
        <end position="124"/>
    </location>
</feature>
<dbReference type="GO" id="GO:0003700">
    <property type="term" value="F:DNA-binding transcription factor activity"/>
    <property type="evidence" value="ECO:0007669"/>
    <property type="project" value="InterPro"/>
</dbReference>
<evidence type="ECO:0000256" key="3">
    <source>
        <dbReference type="ARBA" id="ARBA00023163"/>
    </source>
</evidence>
<sequence>MHMAMYKLLIVDDEQLIVDWLYRLFGGLPRLNLDIYRAYSGEQAMHWLNRTKIDVVLTDIHMPGMDGMRLLENIKSRWPDCKVVFLTGYNQFEYVYTAIKHDGVSYLLKTETDEEIVGSVEKAIAEVERSFRDAERLDKVNQQVNKAIPLLQKQYLSHLLWGDQALLPVTQAQLDDAELPLRADLPVLALLGRMDHYSGQSNRPERNRLIYTVRSVIEDVAFERMHTAFVHEEPYFIWLFQPSASVSDWEQACLYVREMLDTAQRICAESLHVGMSFALGKGTCEWGMVAAKAEGLKRLLNFRIGPSGGVIATEGDPGSDEFDGSGSYGPPRPDSTLLIQLNRIGKLASALERGDKEEFFDTFSEVADYLKGVRNIRYAPASEVYLSLSLKLISYINRWGLAETQLWPGGLERLTRLEFDSWADATDELRAVAEQIFTVQARHLENRERDTILRVQKYIFEHLSEDISLVKLGELTHFNPSYLSRLFKQVTGTNISDLIHQARIDKAKELLGNTAMKIQDVSAAVGFDSPAYFAKFFKKSTQMTPQEYRDSVT</sequence>
<accession>A0A5R9G9S4</accession>
<dbReference type="GO" id="GO:0000160">
    <property type="term" value="P:phosphorelay signal transduction system"/>
    <property type="evidence" value="ECO:0007669"/>
    <property type="project" value="InterPro"/>
</dbReference>
<keyword evidence="8" id="KW-1185">Reference proteome</keyword>
<dbReference type="InterPro" id="IPR020449">
    <property type="entry name" value="Tscrpt_reg_AraC-type_HTH"/>
</dbReference>
<name>A0A5R9G9S4_9BACL</name>
<dbReference type="GO" id="GO:0043565">
    <property type="term" value="F:sequence-specific DNA binding"/>
    <property type="evidence" value="ECO:0007669"/>
    <property type="project" value="InterPro"/>
</dbReference>
<dbReference type="Pfam" id="PF12833">
    <property type="entry name" value="HTH_18"/>
    <property type="match status" value="1"/>
</dbReference>
<dbReference type="CDD" id="cd17536">
    <property type="entry name" value="REC_YesN-like"/>
    <property type="match status" value="1"/>
</dbReference>
<evidence type="ECO:0000256" key="2">
    <source>
        <dbReference type="ARBA" id="ARBA00023125"/>
    </source>
</evidence>
<keyword evidence="2" id="KW-0238">DNA-binding</keyword>
<dbReference type="InterPro" id="IPR009057">
    <property type="entry name" value="Homeodomain-like_sf"/>
</dbReference>
<dbReference type="PROSITE" id="PS50110">
    <property type="entry name" value="RESPONSE_REGULATORY"/>
    <property type="match status" value="1"/>
</dbReference>
<dbReference type="InterPro" id="IPR011006">
    <property type="entry name" value="CheY-like_superfamily"/>
</dbReference>
<feature type="domain" description="HTH araC/xylS-type" evidence="5">
    <location>
        <begin position="453"/>
        <end position="551"/>
    </location>
</feature>
<dbReference type="Proteomes" id="UP000309676">
    <property type="component" value="Unassembled WGS sequence"/>
</dbReference>
<dbReference type="Pfam" id="PF00072">
    <property type="entry name" value="Response_reg"/>
    <property type="match status" value="1"/>
</dbReference>
<dbReference type="SMART" id="SM00448">
    <property type="entry name" value="REC"/>
    <property type="match status" value="1"/>
</dbReference>
<dbReference type="PANTHER" id="PTHR43280">
    <property type="entry name" value="ARAC-FAMILY TRANSCRIPTIONAL REGULATOR"/>
    <property type="match status" value="1"/>
</dbReference>
<dbReference type="OrthoDB" id="2543932at2"/>
<evidence type="ECO:0000256" key="4">
    <source>
        <dbReference type="PROSITE-ProRule" id="PRU00169"/>
    </source>
</evidence>
<keyword evidence="3" id="KW-0804">Transcription</keyword>
<organism evidence="7 8">
    <name type="scientific">Paenibacillus antri</name>
    <dbReference type="NCBI Taxonomy" id="2582848"/>
    <lineage>
        <taxon>Bacteria</taxon>
        <taxon>Bacillati</taxon>
        <taxon>Bacillota</taxon>
        <taxon>Bacilli</taxon>
        <taxon>Bacillales</taxon>
        <taxon>Paenibacillaceae</taxon>
        <taxon>Paenibacillus</taxon>
    </lineage>
</organism>
<keyword evidence="4" id="KW-0597">Phosphoprotein</keyword>
<proteinExistence type="predicted"/>
<dbReference type="Gene3D" id="1.10.10.60">
    <property type="entry name" value="Homeodomain-like"/>
    <property type="match status" value="2"/>
</dbReference>
<dbReference type="InterPro" id="IPR018060">
    <property type="entry name" value="HTH_AraC"/>
</dbReference>
<protein>
    <submittedName>
        <fullName evidence="7">Response regulator</fullName>
    </submittedName>
</protein>
<evidence type="ECO:0000259" key="5">
    <source>
        <dbReference type="PROSITE" id="PS01124"/>
    </source>
</evidence>
<gene>
    <name evidence="7" type="ORF">FE782_11070</name>
</gene>
<feature type="modified residue" description="4-aspartylphosphate" evidence="4">
    <location>
        <position position="59"/>
    </location>
</feature>
<dbReference type="SMART" id="SM00342">
    <property type="entry name" value="HTH_ARAC"/>
    <property type="match status" value="1"/>
</dbReference>
<evidence type="ECO:0000256" key="1">
    <source>
        <dbReference type="ARBA" id="ARBA00023015"/>
    </source>
</evidence>
<keyword evidence="1" id="KW-0805">Transcription regulation</keyword>
<dbReference type="SUPFAM" id="SSF46689">
    <property type="entry name" value="Homeodomain-like"/>
    <property type="match status" value="2"/>
</dbReference>
<dbReference type="EMBL" id="VCIW01000005">
    <property type="protein sequence ID" value="TLS52491.1"/>
    <property type="molecule type" value="Genomic_DNA"/>
</dbReference>
<evidence type="ECO:0000313" key="8">
    <source>
        <dbReference type="Proteomes" id="UP000309676"/>
    </source>
</evidence>
<reference evidence="7 8" key="1">
    <citation type="submission" date="2019-05" db="EMBL/GenBank/DDBJ databases">
        <authorList>
            <person name="Narsing Rao M.P."/>
            <person name="Li W.J."/>
        </authorList>
    </citation>
    <scope>NUCLEOTIDE SEQUENCE [LARGE SCALE GENOMIC DNA]</scope>
    <source>
        <strain evidence="7 8">SYSU_K30003</strain>
    </source>
</reference>
<dbReference type="InterPro" id="IPR001789">
    <property type="entry name" value="Sig_transdc_resp-reg_receiver"/>
</dbReference>
<evidence type="ECO:0000313" key="7">
    <source>
        <dbReference type="EMBL" id="TLS52491.1"/>
    </source>
</evidence>
<dbReference type="PANTHER" id="PTHR43280:SF28">
    <property type="entry name" value="HTH-TYPE TRANSCRIPTIONAL ACTIVATOR RHAS"/>
    <property type="match status" value="1"/>
</dbReference>
<dbReference type="PRINTS" id="PR00032">
    <property type="entry name" value="HTHARAC"/>
</dbReference>
<comment type="caution">
    <text evidence="7">The sequence shown here is derived from an EMBL/GenBank/DDBJ whole genome shotgun (WGS) entry which is preliminary data.</text>
</comment>